<dbReference type="EMBL" id="JAIZAY010000003">
    <property type="protein sequence ID" value="KAJ8045392.1"/>
    <property type="molecule type" value="Genomic_DNA"/>
</dbReference>
<comment type="caution">
    <text evidence="2">The sequence shown here is derived from an EMBL/GenBank/DDBJ whole genome shotgun (WGS) entry which is preliminary data.</text>
</comment>
<dbReference type="Proteomes" id="UP001152320">
    <property type="component" value="Chromosome 3"/>
</dbReference>
<organism evidence="2 3">
    <name type="scientific">Holothuria leucospilota</name>
    <name type="common">Black long sea cucumber</name>
    <name type="synonym">Mertensiothuria leucospilota</name>
    <dbReference type="NCBI Taxonomy" id="206669"/>
    <lineage>
        <taxon>Eukaryota</taxon>
        <taxon>Metazoa</taxon>
        <taxon>Echinodermata</taxon>
        <taxon>Eleutherozoa</taxon>
        <taxon>Echinozoa</taxon>
        <taxon>Holothuroidea</taxon>
        <taxon>Aspidochirotacea</taxon>
        <taxon>Aspidochirotida</taxon>
        <taxon>Holothuriidae</taxon>
        <taxon>Holothuria</taxon>
    </lineage>
</organism>
<dbReference type="AlphaFoldDB" id="A0A9Q1CHE5"/>
<feature type="compositionally biased region" description="Acidic residues" evidence="1">
    <location>
        <begin position="109"/>
        <end position="122"/>
    </location>
</feature>
<name>A0A9Q1CHE5_HOLLE</name>
<protein>
    <submittedName>
        <fullName evidence="2">Uncharacterized protein</fullName>
    </submittedName>
</protein>
<evidence type="ECO:0000256" key="1">
    <source>
        <dbReference type="SAM" id="MobiDB-lite"/>
    </source>
</evidence>
<evidence type="ECO:0000313" key="3">
    <source>
        <dbReference type="Proteomes" id="UP001152320"/>
    </source>
</evidence>
<keyword evidence="3" id="KW-1185">Reference proteome</keyword>
<feature type="region of interest" description="Disordered" evidence="1">
    <location>
        <begin position="109"/>
        <end position="128"/>
    </location>
</feature>
<reference evidence="2" key="1">
    <citation type="submission" date="2021-10" db="EMBL/GenBank/DDBJ databases">
        <title>Tropical sea cucumber genome reveals ecological adaptation and Cuvierian tubules defense mechanism.</title>
        <authorList>
            <person name="Chen T."/>
        </authorList>
    </citation>
    <scope>NUCLEOTIDE SEQUENCE</scope>
    <source>
        <strain evidence="2">Nanhai2018</strain>
        <tissue evidence="2">Muscle</tissue>
    </source>
</reference>
<proteinExistence type="predicted"/>
<evidence type="ECO:0000313" key="2">
    <source>
        <dbReference type="EMBL" id="KAJ8045392.1"/>
    </source>
</evidence>
<sequence>MAAMEVEVPAAERSIFLCSEKDDVCLHACCGQDHKIFWHNKVFLENDSDVEDDDESRQNPFTDIVETFMRRTNNLGSLTTELLAAAQADFEEALTNVIMENIDLNEFDEDDDEEDEEMSDFNDGDHGSDLEAEVMDRILANCVSDSSDEDEEDMFSPPAVQRQFGNFCAFDSFNDMSGEET</sequence>
<accession>A0A9Q1CHE5</accession>
<gene>
    <name evidence="2" type="ORF">HOLleu_08397</name>
</gene>